<proteinExistence type="predicted"/>
<evidence type="ECO:0000313" key="2">
    <source>
        <dbReference type="EMBL" id="CAD9770643.1"/>
    </source>
</evidence>
<accession>A0A7S2XCW4</accession>
<feature type="region of interest" description="Disordered" evidence="1">
    <location>
        <begin position="103"/>
        <end position="168"/>
    </location>
</feature>
<protein>
    <submittedName>
        <fullName evidence="2">Uncharacterized protein</fullName>
    </submittedName>
</protein>
<sequence length="168" mass="18501">MSAPRGKFAGNYRSGVLIGNWGEDLAGGNVFQQPKQPDMYETTTNNSFVNTGSEACVENLKSRFDPLPTAAHCVEKQVLFTHMGDKSNLRLRINRGLLAQKTEDWAQDAKSNSRGGSFSTTSKTCFTKQTLSKPKIVGPPKSEDNVFPEDTNRSERFKTTTSSAYAKP</sequence>
<gene>
    <name evidence="2" type="ORF">LSP00402_LOCUS14631</name>
</gene>
<dbReference type="AlphaFoldDB" id="A0A7S2XCW4"/>
<evidence type="ECO:0000256" key="1">
    <source>
        <dbReference type="SAM" id="MobiDB-lite"/>
    </source>
</evidence>
<name>A0A7S2XCW4_9EUKA</name>
<feature type="compositionally biased region" description="Low complexity" evidence="1">
    <location>
        <begin position="117"/>
        <end position="130"/>
    </location>
</feature>
<feature type="compositionally biased region" description="Polar residues" evidence="1">
    <location>
        <begin position="159"/>
        <end position="168"/>
    </location>
</feature>
<organism evidence="2">
    <name type="scientific">Lotharella oceanica</name>
    <dbReference type="NCBI Taxonomy" id="641309"/>
    <lineage>
        <taxon>Eukaryota</taxon>
        <taxon>Sar</taxon>
        <taxon>Rhizaria</taxon>
        <taxon>Cercozoa</taxon>
        <taxon>Chlorarachniophyceae</taxon>
        <taxon>Lotharella</taxon>
    </lineage>
</organism>
<reference evidence="2" key="1">
    <citation type="submission" date="2021-01" db="EMBL/GenBank/DDBJ databases">
        <authorList>
            <person name="Corre E."/>
            <person name="Pelletier E."/>
            <person name="Niang G."/>
            <person name="Scheremetjew M."/>
            <person name="Finn R."/>
            <person name="Kale V."/>
            <person name="Holt S."/>
            <person name="Cochrane G."/>
            <person name="Meng A."/>
            <person name="Brown T."/>
            <person name="Cohen L."/>
        </authorList>
    </citation>
    <scope>NUCLEOTIDE SEQUENCE</scope>
    <source>
        <strain evidence="2">CCMP622</strain>
    </source>
</reference>
<dbReference type="EMBL" id="HBHP01023542">
    <property type="protein sequence ID" value="CAD9770643.1"/>
    <property type="molecule type" value="Transcribed_RNA"/>
</dbReference>